<name>A0ABN3QFR3_9ACTN</name>
<reference evidence="2 3" key="1">
    <citation type="journal article" date="2019" name="Int. J. Syst. Evol. Microbiol.">
        <title>The Global Catalogue of Microorganisms (GCM) 10K type strain sequencing project: providing services to taxonomists for standard genome sequencing and annotation.</title>
        <authorList>
            <consortium name="The Broad Institute Genomics Platform"/>
            <consortium name="The Broad Institute Genome Sequencing Center for Infectious Disease"/>
            <person name="Wu L."/>
            <person name="Ma J."/>
        </authorList>
    </citation>
    <scope>NUCLEOTIDE SEQUENCE [LARGE SCALE GENOMIC DNA]</scope>
    <source>
        <strain evidence="2 3">JCM 16373</strain>
    </source>
</reference>
<protein>
    <recommendedName>
        <fullName evidence="4">Transposase</fullName>
    </recommendedName>
</protein>
<dbReference type="EMBL" id="BAAARJ010000015">
    <property type="protein sequence ID" value="GAA2625360.1"/>
    <property type="molecule type" value="Genomic_DNA"/>
</dbReference>
<accession>A0ABN3QFR3</accession>
<evidence type="ECO:0000256" key="1">
    <source>
        <dbReference type="SAM" id="MobiDB-lite"/>
    </source>
</evidence>
<evidence type="ECO:0000313" key="3">
    <source>
        <dbReference type="Proteomes" id="UP001501447"/>
    </source>
</evidence>
<dbReference type="Proteomes" id="UP001501447">
    <property type="component" value="Unassembled WGS sequence"/>
</dbReference>
<evidence type="ECO:0008006" key="4">
    <source>
        <dbReference type="Google" id="ProtNLM"/>
    </source>
</evidence>
<proteinExistence type="predicted"/>
<comment type="caution">
    <text evidence="2">The sequence shown here is derived from an EMBL/GenBank/DDBJ whole genome shotgun (WGS) entry which is preliminary data.</text>
</comment>
<gene>
    <name evidence="2" type="ORF">GCM10009863_44970</name>
</gene>
<organism evidence="2 3">
    <name type="scientific">Streptomyces axinellae</name>
    <dbReference type="NCBI Taxonomy" id="552788"/>
    <lineage>
        <taxon>Bacteria</taxon>
        <taxon>Bacillati</taxon>
        <taxon>Actinomycetota</taxon>
        <taxon>Actinomycetes</taxon>
        <taxon>Kitasatosporales</taxon>
        <taxon>Streptomycetaceae</taxon>
        <taxon>Streptomyces</taxon>
    </lineage>
</organism>
<sequence>MAAGDDPGELLVLQRGAQRALQRVLFDVHRRLVRCQIDSFDELGPPLGPPGAPAQPGKRRKLGYGIRAQHACAGRAGRRAAVGRVQDDGGYGVPGEGKGKCESGRPGAYHDHRVHSGETSQPWWC</sequence>
<feature type="region of interest" description="Disordered" evidence="1">
    <location>
        <begin position="77"/>
        <end position="125"/>
    </location>
</feature>
<feature type="compositionally biased region" description="Basic and acidic residues" evidence="1">
    <location>
        <begin position="97"/>
        <end position="116"/>
    </location>
</feature>
<evidence type="ECO:0000313" key="2">
    <source>
        <dbReference type="EMBL" id="GAA2625360.1"/>
    </source>
</evidence>
<keyword evidence="3" id="KW-1185">Reference proteome</keyword>